<feature type="transmembrane region" description="Helical" evidence="1">
    <location>
        <begin position="28"/>
        <end position="46"/>
    </location>
</feature>
<gene>
    <name evidence="2" type="ORF">FHQ07_10610</name>
</gene>
<reference evidence="2 3" key="1">
    <citation type="submission" date="2019-06" db="EMBL/GenBank/DDBJ databases">
        <title>Thermomonas aquatica sp. nov., isolated from an industrial wastewater treatment plant.</title>
        <authorList>
            <person name="Jeon J.H."/>
            <person name="Park D.-S."/>
        </authorList>
    </citation>
    <scope>NUCLEOTIDE SEQUENCE [LARGE SCALE GENOMIC DNA]</scope>
    <source>
        <strain evidence="2 3">SY21</strain>
    </source>
</reference>
<dbReference type="KEGG" id="thes:FHQ07_10610"/>
<organism evidence="2 3">
    <name type="scientific">Thermomonas aquatica</name>
    <dbReference type="NCBI Taxonomy" id="2202149"/>
    <lineage>
        <taxon>Bacteria</taxon>
        <taxon>Pseudomonadati</taxon>
        <taxon>Pseudomonadota</taxon>
        <taxon>Gammaproteobacteria</taxon>
        <taxon>Lysobacterales</taxon>
        <taxon>Lysobacteraceae</taxon>
        <taxon>Thermomonas</taxon>
    </lineage>
</organism>
<keyword evidence="3" id="KW-1185">Reference proteome</keyword>
<evidence type="ECO:0000313" key="3">
    <source>
        <dbReference type="Proteomes" id="UP000308149"/>
    </source>
</evidence>
<dbReference type="Proteomes" id="UP000308149">
    <property type="component" value="Chromosome"/>
</dbReference>
<dbReference type="RefSeq" id="WP_139716774.1">
    <property type="nucleotide sequence ID" value="NZ_CP040871.1"/>
</dbReference>
<keyword evidence="1" id="KW-0472">Membrane</keyword>
<evidence type="ECO:0000313" key="2">
    <source>
        <dbReference type="EMBL" id="QDA57723.1"/>
    </source>
</evidence>
<keyword evidence="1" id="KW-1133">Transmembrane helix</keyword>
<dbReference type="AlphaFoldDB" id="A0A5B7ZT69"/>
<accession>A0A5B7ZT69</accession>
<protein>
    <submittedName>
        <fullName evidence="2">Uncharacterized protein</fullName>
    </submittedName>
</protein>
<proteinExistence type="predicted"/>
<dbReference type="EMBL" id="CP040871">
    <property type="protein sequence ID" value="QDA57723.1"/>
    <property type="molecule type" value="Genomic_DNA"/>
</dbReference>
<keyword evidence="1" id="KW-0812">Transmembrane</keyword>
<evidence type="ECO:0000256" key="1">
    <source>
        <dbReference type="SAM" id="Phobius"/>
    </source>
</evidence>
<name>A0A5B7ZT69_9GAMM</name>
<sequence>MNDDNADTNAPAHRSRWRRFSPSMGWKAFWSEILIVVLGVAIALAANEAAEDWGWRAKVHDGERRVQGEANRIFVWGAEHYATQPCVQTQLDELARRVLDSGATLMPAAVHADATPTSPRFVVRMPIRPWRFPVWEALVANGTATHFSQRRQDVYSMLSDSIAAARDYKEDANRLSGRLMALSYPTALDADARRDYLVDIETLRRLNASILVTAQQQMAIMLRDGMAPTPDSVDAYLKASGTVKFCKEQGLPLADWRDVKPDSPGR</sequence>